<evidence type="ECO:0000313" key="2">
    <source>
        <dbReference type="EMBL" id="VFA80995.1"/>
    </source>
</evidence>
<evidence type="ECO:0000256" key="1">
    <source>
        <dbReference type="SAM" id="MobiDB-lite"/>
    </source>
</evidence>
<accession>A0A449G5K5</accession>
<dbReference type="EMBL" id="CAACYE010000002">
    <property type="protein sequence ID" value="VFA80995.1"/>
    <property type="molecule type" value="Genomic_DNA"/>
</dbReference>
<feature type="region of interest" description="Disordered" evidence="1">
    <location>
        <begin position="1"/>
        <end position="75"/>
    </location>
</feature>
<dbReference type="Gene3D" id="6.10.180.30">
    <property type="match status" value="1"/>
</dbReference>
<protein>
    <recommendedName>
        <fullName evidence="3">Centromere-binding protein ParB C-terminal domain-containing protein</fullName>
    </recommendedName>
</protein>
<dbReference type="AlphaFoldDB" id="A0A449G5K5"/>
<feature type="compositionally biased region" description="Polar residues" evidence="1">
    <location>
        <begin position="37"/>
        <end position="49"/>
    </location>
</feature>
<organism evidence="2">
    <name type="scientific">Nocardia farcinica</name>
    <dbReference type="NCBI Taxonomy" id="37329"/>
    <lineage>
        <taxon>Bacteria</taxon>
        <taxon>Bacillati</taxon>
        <taxon>Actinomycetota</taxon>
        <taxon>Actinomycetes</taxon>
        <taxon>Mycobacteriales</taxon>
        <taxon>Nocardiaceae</taxon>
        <taxon>Nocardia</taxon>
    </lineage>
</organism>
<sequence>MSKIPPPPLPDPQEAARRNPFARARAAAPEPAAATLESDTGHSGDSAHSGTGKAAGEGTESGGTSKRTKRMARSKDKLVSLPLDLAERLESVVAYTHPFTGNSEHSVFIREAIAEKCARMEAQFNNGKRWPPIPPKQQSKQRTN</sequence>
<reference evidence="2" key="1">
    <citation type="submission" date="2019-02" db="EMBL/GenBank/DDBJ databases">
        <authorList>
            <consortium name="Pathogen Informatics"/>
        </authorList>
    </citation>
    <scope>NUCLEOTIDE SEQUENCE</scope>
    <source>
        <strain evidence="2">3012STDY6733949</strain>
    </source>
</reference>
<evidence type="ECO:0008006" key="3">
    <source>
        <dbReference type="Google" id="ProtNLM"/>
    </source>
</evidence>
<feature type="region of interest" description="Disordered" evidence="1">
    <location>
        <begin position="123"/>
        <end position="144"/>
    </location>
</feature>
<feature type="compositionally biased region" description="Pro residues" evidence="1">
    <location>
        <begin position="1"/>
        <end position="11"/>
    </location>
</feature>
<proteinExistence type="predicted"/>
<name>A0A449G5K5_NOCFR</name>
<gene>
    <name evidence="2" type="ORF">NCTC1935_00020</name>
</gene>
<dbReference type="RefSeq" id="WP_137355124.1">
    <property type="nucleotide sequence ID" value="NZ_CAACYE020000006.1"/>
</dbReference>
<feature type="compositionally biased region" description="Low complexity" evidence="1">
    <location>
        <begin position="18"/>
        <end position="34"/>
    </location>
</feature>